<dbReference type="EMBL" id="CP043732">
    <property type="protein sequence ID" value="QMU97213.1"/>
    <property type="molecule type" value="Genomic_DNA"/>
</dbReference>
<keyword evidence="1" id="KW-0378">Hydrolase</keyword>
<reference evidence="1 2" key="1">
    <citation type="journal article" date="2020" name="Front. Microbiol.">
        <title>Design of Bacterial Strain-Specific qPCR Assays Using NGS Data and Publicly Available Resources and Its Application to Track Biocontrol Strains.</title>
        <authorList>
            <person name="Hernandez I."/>
            <person name="Sant C."/>
            <person name="Martinez R."/>
            <person name="Fernandez C."/>
        </authorList>
    </citation>
    <scope>NUCLEOTIDE SEQUENCE [LARGE SCALE GENOMIC DNA]</scope>
    <source>
        <strain evidence="1 2">B24</strain>
    </source>
</reference>
<protein>
    <submittedName>
        <fullName evidence="1">HNH endonuclease</fullName>
    </submittedName>
</protein>
<keyword evidence="1" id="KW-0255">Endonuclease</keyword>
<keyword evidence="1" id="KW-0540">Nuclease</keyword>
<evidence type="ECO:0000313" key="1">
    <source>
        <dbReference type="EMBL" id="QMU97213.1"/>
    </source>
</evidence>
<sequence length="290" mass="31871">MSDSSGQPRVRGVIESVNGRANGRGIPELSQAVLRLEDGSTLEVRMPRPLGTERYFQALPVAFDFVDFGVCPICFAPEPRSREHVPPHSVGGSVITMTCENCNNEFGSKYEPHLRNWYENAIGKVRLSGKTVPGRRSVGEYLLRENASGGFVLFQHGKHDPAVSQILGEQEFEMSYEIVDATRSHIAAVKTAYLAGCVALHAIPRTPRADALRAELLVARDVPRDQKAELGDVARSIKVARSAHEPSPGEIILMAASDELTESAMVISFNRVFAVDWPFDPITGFTRRVD</sequence>
<organism evidence="1 2">
    <name type="scientific">Microbacterium esteraromaticum</name>
    <dbReference type="NCBI Taxonomy" id="57043"/>
    <lineage>
        <taxon>Bacteria</taxon>
        <taxon>Bacillati</taxon>
        <taxon>Actinomycetota</taxon>
        <taxon>Actinomycetes</taxon>
        <taxon>Micrococcales</taxon>
        <taxon>Microbacteriaceae</taxon>
        <taxon>Microbacterium</taxon>
    </lineage>
</organism>
<gene>
    <name evidence="1" type="ORF">FVO59_08250</name>
</gene>
<dbReference type="Proteomes" id="UP000515708">
    <property type="component" value="Chromosome"/>
</dbReference>
<name>A0A7D7WHB1_9MICO</name>
<dbReference type="RefSeq" id="WP_153243569.1">
    <property type="nucleotide sequence ID" value="NZ_CP043732.1"/>
</dbReference>
<dbReference type="GO" id="GO:0004519">
    <property type="term" value="F:endonuclease activity"/>
    <property type="evidence" value="ECO:0007669"/>
    <property type="project" value="UniProtKB-KW"/>
</dbReference>
<accession>A0A7D7WHB1</accession>
<evidence type="ECO:0000313" key="2">
    <source>
        <dbReference type="Proteomes" id="UP000515708"/>
    </source>
</evidence>
<proteinExistence type="predicted"/>
<dbReference type="AlphaFoldDB" id="A0A7D7WHB1"/>